<dbReference type="EMBL" id="CAUYUJ010016142">
    <property type="protein sequence ID" value="CAK0862267.1"/>
    <property type="molecule type" value="Genomic_DNA"/>
</dbReference>
<keyword evidence="4" id="KW-0862">Zinc</keyword>
<dbReference type="InterPro" id="IPR001452">
    <property type="entry name" value="SH3_domain"/>
</dbReference>
<evidence type="ECO:0000256" key="2">
    <source>
        <dbReference type="ARBA" id="ARBA00022723"/>
    </source>
</evidence>
<comment type="caution">
    <text evidence="11">The sequence shown here is derived from an EMBL/GenBank/DDBJ whole genome shotgun (WGS) entry which is preliminary data.</text>
</comment>
<evidence type="ECO:0000256" key="5">
    <source>
        <dbReference type="PROSITE-ProRule" id="PRU00192"/>
    </source>
</evidence>
<protein>
    <recommendedName>
        <fullName evidence="13">RanBP2-type domain-containing protein</fullName>
    </recommendedName>
</protein>
<dbReference type="SUPFAM" id="SSF50044">
    <property type="entry name" value="SH3-domain"/>
    <property type="match status" value="3"/>
</dbReference>
<reference evidence="11" key="1">
    <citation type="submission" date="2023-10" db="EMBL/GenBank/DDBJ databases">
        <authorList>
            <person name="Chen Y."/>
            <person name="Shah S."/>
            <person name="Dougan E. K."/>
            <person name="Thang M."/>
            <person name="Chan C."/>
        </authorList>
    </citation>
    <scope>NUCLEOTIDE SEQUENCE [LARGE SCALE GENOMIC DNA]</scope>
</reference>
<accession>A0ABN9UQK1</accession>
<evidence type="ECO:0000256" key="1">
    <source>
        <dbReference type="ARBA" id="ARBA00022443"/>
    </source>
</evidence>
<evidence type="ECO:0000259" key="10">
    <source>
        <dbReference type="PROSITE" id="PS50199"/>
    </source>
</evidence>
<feature type="non-terminal residue" evidence="11">
    <location>
        <position position="1"/>
    </location>
</feature>
<dbReference type="SMART" id="SM00547">
    <property type="entry name" value="ZnF_RBZ"/>
    <property type="match status" value="2"/>
</dbReference>
<dbReference type="PROSITE" id="PS01358">
    <property type="entry name" value="ZF_RANBP2_1"/>
    <property type="match status" value="1"/>
</dbReference>
<dbReference type="Gene3D" id="2.30.30.40">
    <property type="entry name" value="SH3 Domains"/>
    <property type="match status" value="1"/>
</dbReference>
<feature type="transmembrane region" description="Helical" evidence="8">
    <location>
        <begin position="264"/>
        <end position="286"/>
    </location>
</feature>
<proteinExistence type="predicted"/>
<keyword evidence="8" id="KW-0472">Membrane</keyword>
<evidence type="ECO:0000256" key="4">
    <source>
        <dbReference type="ARBA" id="ARBA00022833"/>
    </source>
</evidence>
<evidence type="ECO:0000313" key="12">
    <source>
        <dbReference type="Proteomes" id="UP001189429"/>
    </source>
</evidence>
<feature type="domain" description="RanBP2-type" evidence="10">
    <location>
        <begin position="627"/>
        <end position="657"/>
    </location>
</feature>
<feature type="domain" description="RanBP2-type" evidence="10">
    <location>
        <begin position="659"/>
        <end position="688"/>
    </location>
</feature>
<organism evidence="11 12">
    <name type="scientific">Prorocentrum cordatum</name>
    <dbReference type="NCBI Taxonomy" id="2364126"/>
    <lineage>
        <taxon>Eukaryota</taxon>
        <taxon>Sar</taxon>
        <taxon>Alveolata</taxon>
        <taxon>Dinophyceae</taxon>
        <taxon>Prorocentrales</taxon>
        <taxon>Prorocentraceae</taxon>
        <taxon>Prorocentrum</taxon>
    </lineage>
</organism>
<keyword evidence="2" id="KW-0479">Metal-binding</keyword>
<evidence type="ECO:0000256" key="3">
    <source>
        <dbReference type="ARBA" id="ARBA00022771"/>
    </source>
</evidence>
<evidence type="ECO:0000256" key="6">
    <source>
        <dbReference type="PROSITE-ProRule" id="PRU00322"/>
    </source>
</evidence>
<evidence type="ECO:0008006" key="13">
    <source>
        <dbReference type="Google" id="ProtNLM"/>
    </source>
</evidence>
<keyword evidence="12" id="KW-1185">Reference proteome</keyword>
<dbReference type="PROSITE" id="PS50199">
    <property type="entry name" value="ZF_RANBP2_2"/>
    <property type="match status" value="2"/>
</dbReference>
<dbReference type="InterPro" id="IPR036028">
    <property type="entry name" value="SH3-like_dom_sf"/>
</dbReference>
<feature type="domain" description="SH3" evidence="9">
    <location>
        <begin position="351"/>
        <end position="422"/>
    </location>
</feature>
<name>A0ABN9UQK1_9DINO</name>
<evidence type="ECO:0000256" key="7">
    <source>
        <dbReference type="SAM" id="MobiDB-lite"/>
    </source>
</evidence>
<keyword evidence="8" id="KW-0812">Transmembrane</keyword>
<dbReference type="InterPro" id="IPR001876">
    <property type="entry name" value="Znf_RanBP2"/>
</dbReference>
<feature type="region of interest" description="Disordered" evidence="7">
    <location>
        <begin position="1"/>
        <end position="24"/>
    </location>
</feature>
<sequence length="695" mass="71353">AVQGPGAEKSFLPPGGQASAQRGGGLFGALGGRRDGMSACGTLGHFPFPGVRCCDGAPACAEACSQAEDSDSCAGVLCDAALTRCACPGGLALSVSGGCVAAPERPQEPCEPGYTAEFNVAVYASPELHGGHFAAGPSAPLEGVLRWAVGAGVGCNASDVSIGSATLAPATIRRRARGGRPACRGLAFSFCPPAPLQALESPVARAAFEARFVAAAQRFASLAPATFSLVRLEATLQPNASEALLATQAEEVAEGGGRSVVAELVLLASLVVVLVAVSVVALNLCVRRGRKVQDDPAELPLDGYEGIEPLAALEGGSGVALTLRDAGSGELVLAQAGEVAAPGEGGPAQGEQLVMARVAYDFSPRDVETSKLFRNACLQVREGDVVEVVAGGGGWFYGRVVGGEEPQRSGFFPESYCSWISAVAAGGQQVPSPERHLLVSVTHRFAPEEVKERSTFRDEDCLAVAEGEVVEVLAGGAGWLFGRVAGQPERVGYVPEDRTVWLGRPAEDGEAAEPTAAEATAAEATAAEAAAAADGAALHSTGFFAQVRTAFSPGTPGDSVEEAVDPFTDSCIAIAEGDVVEVLAAGGGWLYGRLVGNPAHAGYFPEARVAWMGKPGQEQAGDHRGERPRELWHCPACDEPNGAARAACNNCGRGRAHEPQDRWACPACGEPNRGDRPLCNNCKRPRPGTAAAWDA</sequence>
<evidence type="ECO:0000256" key="8">
    <source>
        <dbReference type="SAM" id="Phobius"/>
    </source>
</evidence>
<dbReference type="SMART" id="SM00326">
    <property type="entry name" value="SH3"/>
    <property type="match status" value="3"/>
</dbReference>
<keyword evidence="3 6" id="KW-0863">Zinc-finger</keyword>
<evidence type="ECO:0000259" key="9">
    <source>
        <dbReference type="PROSITE" id="PS50002"/>
    </source>
</evidence>
<evidence type="ECO:0000313" key="11">
    <source>
        <dbReference type="EMBL" id="CAK0862267.1"/>
    </source>
</evidence>
<dbReference type="Proteomes" id="UP001189429">
    <property type="component" value="Unassembled WGS sequence"/>
</dbReference>
<keyword evidence="8" id="KW-1133">Transmembrane helix</keyword>
<keyword evidence="1 5" id="KW-0728">SH3 domain</keyword>
<gene>
    <name evidence="11" type="ORF">PCOR1329_LOCUS50725</name>
</gene>
<dbReference type="PROSITE" id="PS50002">
    <property type="entry name" value="SH3"/>
    <property type="match status" value="1"/>
</dbReference>